<dbReference type="InterPro" id="IPR035239">
    <property type="entry name" value="CPV_Polyhedrin"/>
</dbReference>
<protein>
    <submittedName>
        <fullName evidence="1">Polyhedrin</fullName>
    </submittedName>
</protein>
<accession>A0A159D803</accession>
<sequence length="237" mass="27021">MADLSLARQRLTNESVNEAPRAYDANMELVVVAEYPEGQCKSFHFANPFVIKGVIKSSELMWDIDDGRQMSEYELQRRINGYAASHSNMKQRSSVNRIPRKLSFYMRGNIDWNKVSIDIRGPTGLSRRQTEEYSLDRIRPPCSFKRNKLVDLPSCGGRCEKAWFVELDGCPVSISVIVPRNMHNGINLYAGPLLGNVIEGLDIVPECTQWFDNTPELYAYLAENYGMTMLDQFSVVH</sequence>
<reference evidence="1" key="1">
    <citation type="journal article" date="2016" name="PLoS ONE">
        <title>Identification and Characterization of Two Novel RNA Viruses from Anopheles gambiae Species Complex Mosquitoes.</title>
        <authorList>
            <person name="Carissimo G."/>
            <person name="Eiglmeier K."/>
            <person name="Reveillaud J."/>
            <person name="Holm I."/>
            <person name="Diallo M."/>
            <person name="Diallo D."/>
            <person name="Vantaux A."/>
            <person name="Kim S."/>
            <person name="Menard D."/>
            <person name="Siv S."/>
            <person name="Belda E."/>
            <person name="Bischoff E."/>
            <person name="Antoniewski C."/>
            <person name="Vernick K.D."/>
        </authorList>
    </citation>
    <scope>NUCLEOTIDE SEQUENCE</scope>
    <source>
        <strain evidence="1">Ngousso</strain>
    </source>
</reference>
<name>A0A159D803_9REOV</name>
<proteinExistence type="predicted"/>
<evidence type="ECO:0000313" key="1">
    <source>
        <dbReference type="EMBL" id="ALS55298.1"/>
    </source>
</evidence>
<organism evidence="1">
    <name type="scientific">Anopheles cypovirus</name>
    <dbReference type="NCBI Taxonomy" id="1769781"/>
    <lineage>
        <taxon>Viruses</taxon>
        <taxon>Riboviria</taxon>
        <taxon>Orthornavirae</taxon>
        <taxon>Duplornaviricota</taxon>
        <taxon>Resentoviricetes</taxon>
        <taxon>Reovirales</taxon>
        <taxon>Spinareoviridae</taxon>
        <taxon>Cypovirus</taxon>
    </lineage>
</organism>
<dbReference type="EMBL" id="KU169880">
    <property type="protein sequence ID" value="ALS55298.1"/>
    <property type="molecule type" value="Genomic_RNA"/>
</dbReference>
<dbReference type="Pfam" id="PF17515">
    <property type="entry name" value="CPV_Polyhedrin"/>
    <property type="match status" value="1"/>
</dbReference>